<feature type="domain" description="ATP-grasp" evidence="1">
    <location>
        <begin position="104"/>
        <end position="290"/>
    </location>
</feature>
<dbReference type="PANTHER" id="PTHR21621">
    <property type="entry name" value="RIBOSOMAL PROTEIN S6 MODIFICATION PROTEIN"/>
    <property type="match status" value="1"/>
</dbReference>
<dbReference type="GO" id="GO:0018169">
    <property type="term" value="F:ribosomal S6-glutamic acid ligase activity"/>
    <property type="evidence" value="ECO:0007669"/>
    <property type="project" value="TreeGrafter"/>
</dbReference>
<dbReference type="GO" id="GO:0046872">
    <property type="term" value="F:metal ion binding"/>
    <property type="evidence" value="ECO:0007669"/>
    <property type="project" value="InterPro"/>
</dbReference>
<dbReference type="GO" id="GO:0009432">
    <property type="term" value="P:SOS response"/>
    <property type="evidence" value="ECO:0007669"/>
    <property type="project" value="TreeGrafter"/>
</dbReference>
<dbReference type="InterPro" id="IPR011761">
    <property type="entry name" value="ATP-grasp"/>
</dbReference>
<dbReference type="GO" id="GO:0005524">
    <property type="term" value="F:ATP binding"/>
    <property type="evidence" value="ECO:0007669"/>
    <property type="project" value="InterPro"/>
</dbReference>
<accession>A0A1W1BE31</accession>
<organism evidence="2">
    <name type="scientific">hydrothermal vent metagenome</name>
    <dbReference type="NCBI Taxonomy" id="652676"/>
    <lineage>
        <taxon>unclassified sequences</taxon>
        <taxon>metagenomes</taxon>
        <taxon>ecological metagenomes</taxon>
    </lineage>
</organism>
<dbReference type="InterPro" id="IPR013651">
    <property type="entry name" value="ATP-grasp_RimK-type"/>
</dbReference>
<evidence type="ECO:0000313" key="2">
    <source>
        <dbReference type="EMBL" id="SFV51735.1"/>
    </source>
</evidence>
<name>A0A1W1BE31_9ZZZZ</name>
<dbReference type="AlphaFoldDB" id="A0A1W1BE31"/>
<dbReference type="Gene3D" id="3.40.50.20">
    <property type="match status" value="1"/>
</dbReference>
<dbReference type="PANTHER" id="PTHR21621:SF0">
    <property type="entry name" value="BETA-CITRYLGLUTAMATE SYNTHASE B-RELATED"/>
    <property type="match status" value="1"/>
</dbReference>
<reference evidence="2" key="1">
    <citation type="submission" date="2016-10" db="EMBL/GenBank/DDBJ databases">
        <authorList>
            <person name="de Groot N.N."/>
        </authorList>
    </citation>
    <scope>NUCLEOTIDE SEQUENCE</scope>
</reference>
<dbReference type="GO" id="GO:0016740">
    <property type="term" value="F:transferase activity"/>
    <property type="evidence" value="ECO:0007669"/>
    <property type="project" value="UniProtKB-KW"/>
</dbReference>
<proteinExistence type="predicted"/>
<dbReference type="PROSITE" id="PS50975">
    <property type="entry name" value="ATP_GRASP"/>
    <property type="match status" value="1"/>
</dbReference>
<dbReference type="EMBL" id="FPHC01000024">
    <property type="protein sequence ID" value="SFV51735.1"/>
    <property type="molecule type" value="Genomic_DNA"/>
</dbReference>
<protein>
    <submittedName>
        <fullName evidence="2">Ribosomal protein S6 glutaminyl transferase</fullName>
    </submittedName>
</protein>
<dbReference type="GO" id="GO:0005737">
    <property type="term" value="C:cytoplasm"/>
    <property type="evidence" value="ECO:0007669"/>
    <property type="project" value="TreeGrafter"/>
</dbReference>
<keyword evidence="2" id="KW-0808">Transferase</keyword>
<gene>
    <name evidence="2" type="ORF">MNB_SV-6-1285</name>
</gene>
<sequence>MSRRVGMWMYQNGGGDKIEKKIVKKLRERDIKCITGINPRQAIVENGNIIHNGKVANRLDLFFSYNAGEQTQYQVFLYQALNRIMPMINSYEAFALTEDKFQTSFLLQNSGIATPDFKLCHRDDSEQLRDIIRKWDKMVYKPTDGWGGMGLTKIENEATLDILLPILNQMDLRFFYVEKFLNYDNTDFRVDIVDGQFVGCYGRKANGTDWRTNITSGGSIFLREPNDTVVDLAIKAANVCGADIAGVDIIYDLEREEYVVIEVNGIPAFATPEQEKMGLDFNDKKIDLIVDLIDRKTIDSGRNKKEQKNKKKSKKRGK</sequence>
<dbReference type="Pfam" id="PF08443">
    <property type="entry name" value="RimK"/>
    <property type="match status" value="1"/>
</dbReference>
<dbReference type="Gene3D" id="3.30.470.20">
    <property type="entry name" value="ATP-grasp fold, B domain"/>
    <property type="match status" value="1"/>
</dbReference>
<dbReference type="SUPFAM" id="SSF56059">
    <property type="entry name" value="Glutathione synthetase ATP-binding domain-like"/>
    <property type="match status" value="1"/>
</dbReference>
<evidence type="ECO:0000259" key="1">
    <source>
        <dbReference type="PROSITE" id="PS50975"/>
    </source>
</evidence>